<dbReference type="EMBL" id="JANBUP010001481">
    <property type="protein sequence ID" value="KAJ2805438.1"/>
    <property type="molecule type" value="Genomic_DNA"/>
</dbReference>
<gene>
    <name evidence="1" type="ORF">H4S07_004021</name>
</gene>
<feature type="non-terminal residue" evidence="1">
    <location>
        <position position="1"/>
    </location>
</feature>
<name>A0ACC1LC47_9FUNG</name>
<reference evidence="1" key="1">
    <citation type="submission" date="2022-07" db="EMBL/GenBank/DDBJ databases">
        <title>Phylogenomic reconstructions and comparative analyses of Kickxellomycotina fungi.</title>
        <authorList>
            <person name="Reynolds N.K."/>
            <person name="Stajich J.E."/>
            <person name="Barry K."/>
            <person name="Grigoriev I.V."/>
            <person name="Crous P."/>
            <person name="Smith M.E."/>
        </authorList>
    </citation>
    <scope>NUCLEOTIDE SEQUENCE</scope>
    <source>
        <strain evidence="1">CBS 102833</strain>
    </source>
</reference>
<accession>A0ACC1LC47</accession>
<comment type="caution">
    <text evidence="1">The sequence shown here is derived from an EMBL/GenBank/DDBJ whole genome shotgun (WGS) entry which is preliminary data.</text>
</comment>
<evidence type="ECO:0000313" key="1">
    <source>
        <dbReference type="EMBL" id="KAJ2805438.1"/>
    </source>
</evidence>
<proteinExistence type="predicted"/>
<evidence type="ECO:0000313" key="2">
    <source>
        <dbReference type="Proteomes" id="UP001140096"/>
    </source>
</evidence>
<keyword evidence="2" id="KW-1185">Reference proteome</keyword>
<dbReference type="Proteomes" id="UP001140096">
    <property type="component" value="Unassembled WGS sequence"/>
</dbReference>
<sequence length="258" mass="28951">ANLYNSENILPNMALQLLALADTLGHGRVFISIYENGSKDKTKEILGQFNSTLNTLGIAHRIRTDEARRPEHTHRIEYLAKVRNLALEPLYSTGKIYDRVLFINDIYFCMNDLLELAYQSRTQSTHLTCAEDFVMFNEIPGFYDTWVARDMPYNHINSYQLTLRMFARTISVLTLAAIYSVAALPHQPTGTYVALSKRCGGCGGYRGFGFPFVSSVTNDVDANANFANFNENTLYANNVNANAANKNVHAFNNANVIV</sequence>
<organism evidence="1 2">
    <name type="scientific">Coemansia furcata</name>
    <dbReference type="NCBI Taxonomy" id="417177"/>
    <lineage>
        <taxon>Eukaryota</taxon>
        <taxon>Fungi</taxon>
        <taxon>Fungi incertae sedis</taxon>
        <taxon>Zoopagomycota</taxon>
        <taxon>Kickxellomycotina</taxon>
        <taxon>Kickxellomycetes</taxon>
        <taxon>Kickxellales</taxon>
        <taxon>Kickxellaceae</taxon>
        <taxon>Coemansia</taxon>
    </lineage>
</organism>
<protein>
    <submittedName>
        <fullName evidence="1">Uncharacterized protein</fullName>
    </submittedName>
</protein>